<proteinExistence type="predicted"/>
<evidence type="ECO:0000256" key="2">
    <source>
        <dbReference type="SAM" id="Phobius"/>
    </source>
</evidence>
<keyword evidence="2" id="KW-1133">Transmembrane helix</keyword>
<accession>A0A1Y1UME7</accession>
<feature type="transmembrane region" description="Helical" evidence="2">
    <location>
        <begin position="34"/>
        <end position="57"/>
    </location>
</feature>
<sequence length="731" mass="86115">MSEKRGRSTSRSQAEPSPASENPPRSTFTRIFRFFLYLIWIPVWLFIFVPLAIVMALPYTYIKSCRPHERDDEGHKKRVTDKFGHEKTKHLDFNPFQDHVKHRNLTAFPGEGPEATAQGFWRSVRIGVVRRTWDMYQALRGSWRMINRQGLQVGGVVSGLIIIIFQVIIMVSDLTNENVQKAFRDPVNYESTDPLCGYFLGSGVPNWTDVSETRVWYGFYHVHLGILAFMLILDELFNVRMGIFAPQWSRMGNGHTIMFLVSSTVTTSPHWGDGKFFRFRYIILVVLFLGGVYNWARAVLAYLCLIPKKDIARTYRYRRFPLRLWTEREWLQDRDTPPFRKHAKDLRKEKRRVEAAQKAGDKQAKIQMKKPKYWTERCQLNLGDRSVQLEAKDKNKYDFGTRFDMEGEAAVQTVYSKTEEQTQIEKGSVMRNFWLGNPTALPLDMRRDKKWLRDAARYSEYKHGAAFYGMHYWNPWEQVDEYNRRRKEGKQKQLPKYEHYKLRWHRKRYLTLFFDVRRWHSIFCALSMFAIHIALLIQAYNGGGTRWQDYAAQYDKATASWRSNGGPSIDDCQYYGGSTIPILVMYGVEAYSAIQQTMFWIVMWHIQILGMCIAVFLVALGNDRHWGMHLKWPVTLVGPRTSSISMGLTNGLIAWSTLQLGFFQDQPEMLRTLTRLACYNCVLSWAAHLFKNEYMKNVVCRRPFFRALTFYSFERMDSDKMFWEYPDYDED</sequence>
<reference evidence="3 4" key="1">
    <citation type="submission" date="2017-03" db="EMBL/GenBank/DDBJ databases">
        <title>Widespread Adenine N6-methylation of Active Genes in Fungi.</title>
        <authorList>
            <consortium name="DOE Joint Genome Institute"/>
            <person name="Mondo S.J."/>
            <person name="Dannebaum R.O."/>
            <person name="Kuo R.C."/>
            <person name="Louie K.B."/>
            <person name="Bewick A.J."/>
            <person name="Labutti K."/>
            <person name="Haridas S."/>
            <person name="Kuo A."/>
            <person name="Salamov A."/>
            <person name="Ahrendt S.R."/>
            <person name="Lau R."/>
            <person name="Bowen B.P."/>
            <person name="Lipzen A."/>
            <person name="Sullivan W."/>
            <person name="Andreopoulos W.B."/>
            <person name="Clum A."/>
            <person name="Lindquist E."/>
            <person name="Daum C."/>
            <person name="Northen T.R."/>
            <person name="Ramamoorthy G."/>
            <person name="Schmitz R.J."/>
            <person name="Gryganskyi A."/>
            <person name="Culley D."/>
            <person name="Magnuson J."/>
            <person name="James T.Y."/>
            <person name="O'Malley M.A."/>
            <person name="Stajich J.E."/>
            <person name="Spatafora J.W."/>
            <person name="Visel A."/>
            <person name="Grigoriev I.V."/>
        </authorList>
    </citation>
    <scope>NUCLEOTIDE SEQUENCE [LARGE SCALE GENOMIC DNA]</scope>
    <source>
        <strain evidence="3 4">NRRL Y-17943</strain>
    </source>
</reference>
<dbReference type="GeneID" id="33557235"/>
<feature type="compositionally biased region" description="Polar residues" evidence="1">
    <location>
        <begin position="9"/>
        <end position="24"/>
    </location>
</feature>
<dbReference type="InParanoid" id="A0A1Y1UME7"/>
<name>A0A1Y1UME7_9TREE</name>
<evidence type="ECO:0000313" key="4">
    <source>
        <dbReference type="Proteomes" id="UP000193218"/>
    </source>
</evidence>
<dbReference type="EMBL" id="NBSH01000004">
    <property type="protein sequence ID" value="ORX38687.1"/>
    <property type="molecule type" value="Genomic_DNA"/>
</dbReference>
<organism evidence="3 4">
    <name type="scientific">Kockovaella imperatae</name>
    <dbReference type="NCBI Taxonomy" id="4999"/>
    <lineage>
        <taxon>Eukaryota</taxon>
        <taxon>Fungi</taxon>
        <taxon>Dikarya</taxon>
        <taxon>Basidiomycota</taxon>
        <taxon>Agaricomycotina</taxon>
        <taxon>Tremellomycetes</taxon>
        <taxon>Tremellales</taxon>
        <taxon>Cuniculitremaceae</taxon>
        <taxon>Kockovaella</taxon>
    </lineage>
</organism>
<feature type="transmembrane region" description="Helical" evidence="2">
    <location>
        <begin position="522"/>
        <end position="540"/>
    </location>
</feature>
<dbReference type="AlphaFoldDB" id="A0A1Y1UME7"/>
<comment type="caution">
    <text evidence="3">The sequence shown here is derived from an EMBL/GenBank/DDBJ whole genome shotgun (WGS) entry which is preliminary data.</text>
</comment>
<dbReference type="RefSeq" id="XP_021872609.1">
    <property type="nucleotide sequence ID" value="XM_022015426.1"/>
</dbReference>
<feature type="region of interest" description="Disordered" evidence="1">
    <location>
        <begin position="1"/>
        <end position="24"/>
    </location>
</feature>
<evidence type="ECO:0000256" key="1">
    <source>
        <dbReference type="SAM" id="MobiDB-lite"/>
    </source>
</evidence>
<dbReference type="Proteomes" id="UP000193218">
    <property type="component" value="Unassembled WGS sequence"/>
</dbReference>
<feature type="transmembrane region" description="Helical" evidence="2">
    <location>
        <begin position="278"/>
        <end position="306"/>
    </location>
</feature>
<feature type="transmembrane region" description="Helical" evidence="2">
    <location>
        <begin position="150"/>
        <end position="171"/>
    </location>
</feature>
<keyword evidence="2" id="KW-0472">Membrane</keyword>
<dbReference type="OrthoDB" id="2560567at2759"/>
<feature type="transmembrane region" description="Helical" evidence="2">
    <location>
        <begin position="215"/>
        <end position="233"/>
    </location>
</feature>
<feature type="transmembrane region" description="Helical" evidence="2">
    <location>
        <begin position="598"/>
        <end position="621"/>
    </location>
</feature>
<gene>
    <name evidence="3" type="ORF">BD324DRAFT_621947</name>
</gene>
<keyword evidence="4" id="KW-1185">Reference proteome</keyword>
<evidence type="ECO:0000313" key="3">
    <source>
        <dbReference type="EMBL" id="ORX38687.1"/>
    </source>
</evidence>
<keyword evidence="2" id="KW-0812">Transmembrane</keyword>
<protein>
    <submittedName>
        <fullName evidence="3">Uncharacterized protein</fullName>
    </submittedName>
</protein>